<sequence length="451" mass="47999">MPITNSMPGGVAEAVRALADPEHERRREAHRTLVAAGAEAVGPLISGLLDEESPVDWAHAAGSALREIGAPAFEPLVGAIAAASTVEVRRRCGWAFQGFGVELLEAYAAALSHPSPHVRQDAALGIQYRGAAAVPAVPALLPLLADPEPDVRQRAVWALSAIGPGALPALHEIRRHGPGRLRAGALRAIAELAGEPAFSAPDRAAVERLIRIKLLTERPGSVAGRVPCGPWLALPTGDRAAVLDALELSDARPATLRLGYAAFASDSHRADERLARSRVFVTPELNGWTLVLGPWYVFRGGPKREAEACRALSERFGAAQSYWFDASGAGSAWLICRAGEVLRQYDEDKPKRSVGPRLPVEEGLLLPHEEPDIPDEAWASWDHAAPDADERWAEITRRYGVPDTCDALTVAAAMSVDPAGLGPDTDMRGHGLLALTREGRRHGVAPGALPI</sequence>
<dbReference type="SUPFAM" id="SSF48371">
    <property type="entry name" value="ARM repeat"/>
    <property type="match status" value="1"/>
</dbReference>
<dbReference type="RefSeq" id="WP_091105424.1">
    <property type="nucleotide sequence ID" value="NZ_FMHZ01000002.1"/>
</dbReference>
<evidence type="ECO:0000313" key="2">
    <source>
        <dbReference type="Proteomes" id="UP000199001"/>
    </source>
</evidence>
<proteinExistence type="predicted"/>
<keyword evidence="2" id="KW-1185">Reference proteome</keyword>
<name>A0A1C6VV46_9ACTN</name>
<dbReference type="InterPro" id="IPR011989">
    <property type="entry name" value="ARM-like"/>
</dbReference>
<dbReference type="STRING" id="47855.GA0070606_5280"/>
<protein>
    <submittedName>
        <fullName evidence="1">HEAT repeat-containing protein</fullName>
    </submittedName>
</protein>
<accession>A0A1C6VV46</accession>
<evidence type="ECO:0000313" key="1">
    <source>
        <dbReference type="EMBL" id="SCL70067.1"/>
    </source>
</evidence>
<dbReference type="EMBL" id="FMHZ01000002">
    <property type="protein sequence ID" value="SCL70067.1"/>
    <property type="molecule type" value="Genomic_DNA"/>
</dbReference>
<gene>
    <name evidence="1" type="ORF">GA0070606_5280</name>
</gene>
<organism evidence="1 2">
    <name type="scientific">Micromonospora citrea</name>
    <dbReference type="NCBI Taxonomy" id="47855"/>
    <lineage>
        <taxon>Bacteria</taxon>
        <taxon>Bacillati</taxon>
        <taxon>Actinomycetota</taxon>
        <taxon>Actinomycetes</taxon>
        <taxon>Micromonosporales</taxon>
        <taxon>Micromonosporaceae</taxon>
        <taxon>Micromonospora</taxon>
    </lineage>
</organism>
<dbReference type="OrthoDB" id="4512558at2"/>
<dbReference type="Proteomes" id="UP000199001">
    <property type="component" value="Unassembled WGS sequence"/>
</dbReference>
<dbReference type="AlphaFoldDB" id="A0A1C6VV46"/>
<reference evidence="2" key="1">
    <citation type="submission" date="2016-06" db="EMBL/GenBank/DDBJ databases">
        <authorList>
            <person name="Varghese N."/>
            <person name="Submissions Spin"/>
        </authorList>
    </citation>
    <scope>NUCLEOTIDE SEQUENCE [LARGE SCALE GENOMIC DNA]</scope>
    <source>
        <strain evidence="2">DSM 43903</strain>
    </source>
</reference>
<dbReference type="InterPro" id="IPR016024">
    <property type="entry name" value="ARM-type_fold"/>
</dbReference>
<dbReference type="Gene3D" id="1.25.10.10">
    <property type="entry name" value="Leucine-rich Repeat Variant"/>
    <property type="match status" value="1"/>
</dbReference>
<dbReference type="Pfam" id="PF13646">
    <property type="entry name" value="HEAT_2"/>
    <property type="match status" value="1"/>
</dbReference>